<feature type="short sequence motif" description="HXTX 1" evidence="2">
    <location>
        <begin position="40"/>
        <end position="43"/>
    </location>
</feature>
<comment type="function">
    <text evidence="2">Hydrolyzes RNA 2',3'-cyclic phosphodiester to an RNA 2'-phosphomonoester.</text>
</comment>
<dbReference type="EMBL" id="FOWD01000010">
    <property type="protein sequence ID" value="SFO12646.1"/>
    <property type="molecule type" value="Genomic_DNA"/>
</dbReference>
<dbReference type="PANTHER" id="PTHR35561:SF1">
    <property type="entry name" value="RNA 2',3'-CYCLIC PHOSPHODIESTERASE"/>
    <property type="match status" value="1"/>
</dbReference>
<keyword evidence="4" id="KW-1185">Reference proteome</keyword>
<dbReference type="NCBIfam" id="TIGR02258">
    <property type="entry name" value="2_5_ligase"/>
    <property type="match status" value="1"/>
</dbReference>
<keyword evidence="1 2" id="KW-0378">Hydrolase</keyword>
<comment type="catalytic activity">
    <reaction evidence="2">
        <text>a 3'-end 2',3'-cyclophospho-ribonucleotide-RNA + H2O = a 3'-end 2'-phospho-ribonucleotide-RNA + H(+)</text>
        <dbReference type="Rhea" id="RHEA:11828"/>
        <dbReference type="Rhea" id="RHEA-COMP:10464"/>
        <dbReference type="Rhea" id="RHEA-COMP:17353"/>
        <dbReference type="ChEBI" id="CHEBI:15377"/>
        <dbReference type="ChEBI" id="CHEBI:15378"/>
        <dbReference type="ChEBI" id="CHEBI:83064"/>
        <dbReference type="ChEBI" id="CHEBI:173113"/>
        <dbReference type="EC" id="3.1.4.58"/>
    </reaction>
</comment>
<organism evidence="3 4">
    <name type="scientific">Anaerocolumna aminovalerica</name>
    <dbReference type="NCBI Taxonomy" id="1527"/>
    <lineage>
        <taxon>Bacteria</taxon>
        <taxon>Bacillati</taxon>
        <taxon>Bacillota</taxon>
        <taxon>Clostridia</taxon>
        <taxon>Lachnospirales</taxon>
        <taxon>Lachnospiraceae</taxon>
        <taxon>Anaerocolumna</taxon>
    </lineage>
</organism>
<dbReference type="GO" id="GO:0008664">
    <property type="term" value="F:RNA 2',3'-cyclic 3'-phosphodiesterase activity"/>
    <property type="evidence" value="ECO:0007669"/>
    <property type="project" value="UniProtKB-EC"/>
</dbReference>
<dbReference type="Proteomes" id="UP000198806">
    <property type="component" value="Unassembled WGS sequence"/>
</dbReference>
<dbReference type="InterPro" id="IPR004175">
    <property type="entry name" value="RNA_CPDase"/>
</dbReference>
<name>A0A1I5EMR7_9FIRM</name>
<dbReference type="Pfam" id="PF13563">
    <property type="entry name" value="2_5_RNA_ligase2"/>
    <property type="match status" value="1"/>
</dbReference>
<feature type="active site" description="Proton donor" evidence="2">
    <location>
        <position position="40"/>
    </location>
</feature>
<gene>
    <name evidence="3" type="ORF">SAMN04489757_11019</name>
</gene>
<dbReference type="EC" id="3.1.4.58" evidence="2"/>
<feature type="active site" description="Proton acceptor" evidence="2">
    <location>
        <position position="125"/>
    </location>
</feature>
<dbReference type="InterPro" id="IPR009097">
    <property type="entry name" value="Cyclic_Pdiesterase"/>
</dbReference>
<dbReference type="PANTHER" id="PTHR35561">
    <property type="entry name" value="RNA 2',3'-CYCLIC PHOSPHODIESTERASE"/>
    <property type="match status" value="1"/>
</dbReference>
<dbReference type="AlphaFoldDB" id="A0A1I5EMR7"/>
<dbReference type="OrthoDB" id="9789350at2"/>
<keyword evidence="3" id="KW-0436">Ligase</keyword>
<sequence>MRLFIAVNFTPEIKSDLFKITQYMKQNSIKGNFTKKDNFHLTIAFIGESNALKDIQKAMNMAIEQPEIKSFTLSIEGLGKFNRREGDIYWAGIKNNSLLSQLNKAIVKELRNSGFIIEDREYRPHLTLGRKVVFKNTFDIEEFKKTIPPMEMAVNRVSLMKSETIGGQLIYTEIYHCDLI</sequence>
<evidence type="ECO:0000313" key="3">
    <source>
        <dbReference type="EMBL" id="SFO12646.1"/>
    </source>
</evidence>
<dbReference type="SUPFAM" id="SSF55144">
    <property type="entry name" value="LigT-like"/>
    <property type="match status" value="1"/>
</dbReference>
<dbReference type="HAMAP" id="MF_01940">
    <property type="entry name" value="RNA_CPDase"/>
    <property type="match status" value="1"/>
</dbReference>
<reference evidence="3 4" key="1">
    <citation type="submission" date="2016-10" db="EMBL/GenBank/DDBJ databases">
        <authorList>
            <person name="de Groot N.N."/>
        </authorList>
    </citation>
    <scope>NUCLEOTIDE SEQUENCE [LARGE SCALE GENOMIC DNA]</scope>
    <source>
        <strain evidence="3 4">DSM 1283</strain>
    </source>
</reference>
<proteinExistence type="inferred from homology"/>
<feature type="short sequence motif" description="HXTX 2" evidence="2">
    <location>
        <begin position="125"/>
        <end position="128"/>
    </location>
</feature>
<evidence type="ECO:0000313" key="4">
    <source>
        <dbReference type="Proteomes" id="UP000198806"/>
    </source>
</evidence>
<comment type="similarity">
    <text evidence="2">Belongs to the 2H phosphoesterase superfamily. ThpR family.</text>
</comment>
<dbReference type="Gene3D" id="3.90.1140.10">
    <property type="entry name" value="Cyclic phosphodiesterase"/>
    <property type="match status" value="1"/>
</dbReference>
<evidence type="ECO:0000256" key="2">
    <source>
        <dbReference type="HAMAP-Rule" id="MF_01940"/>
    </source>
</evidence>
<dbReference type="GO" id="GO:0004113">
    <property type="term" value="F:2',3'-cyclic-nucleotide 3'-phosphodiesterase activity"/>
    <property type="evidence" value="ECO:0007669"/>
    <property type="project" value="InterPro"/>
</dbReference>
<protein>
    <recommendedName>
        <fullName evidence="2">RNA 2',3'-cyclic phosphodiesterase</fullName>
        <shortName evidence="2">RNA 2',3'-CPDase</shortName>
        <ecNumber evidence="2">3.1.4.58</ecNumber>
    </recommendedName>
</protein>
<dbReference type="GO" id="GO:0016874">
    <property type="term" value="F:ligase activity"/>
    <property type="evidence" value="ECO:0007669"/>
    <property type="project" value="UniProtKB-KW"/>
</dbReference>
<evidence type="ECO:0000256" key="1">
    <source>
        <dbReference type="ARBA" id="ARBA00022801"/>
    </source>
</evidence>
<dbReference type="STRING" id="1527.SAMN04489757_11019"/>
<accession>A0A1I5EMR7</accession>
<dbReference type="RefSeq" id="WP_091685720.1">
    <property type="nucleotide sequence ID" value="NZ_BAABFM010000061.1"/>
</dbReference>